<accession>A0AAJ4XB75</accession>
<keyword evidence="1" id="KW-1133">Transmembrane helix</keyword>
<dbReference type="Proteomes" id="UP000215355">
    <property type="component" value="Chromosome 1"/>
</dbReference>
<evidence type="ECO:0000313" key="3">
    <source>
        <dbReference type="Proteomes" id="UP000215355"/>
    </source>
</evidence>
<dbReference type="EMBL" id="LT906468">
    <property type="protein sequence ID" value="SNV49394.1"/>
    <property type="molecule type" value="Genomic_DNA"/>
</dbReference>
<evidence type="ECO:0000256" key="1">
    <source>
        <dbReference type="SAM" id="Phobius"/>
    </source>
</evidence>
<proteinExistence type="predicted"/>
<organism evidence="2 3">
    <name type="scientific">Sphingobacterium mizutaii</name>
    <dbReference type="NCBI Taxonomy" id="1010"/>
    <lineage>
        <taxon>Bacteria</taxon>
        <taxon>Pseudomonadati</taxon>
        <taxon>Bacteroidota</taxon>
        <taxon>Sphingobacteriia</taxon>
        <taxon>Sphingobacteriales</taxon>
        <taxon>Sphingobacteriaceae</taxon>
        <taxon>Sphingobacterium</taxon>
    </lineage>
</organism>
<evidence type="ECO:0000313" key="2">
    <source>
        <dbReference type="EMBL" id="SNV49394.1"/>
    </source>
</evidence>
<gene>
    <name evidence="2" type="ORF">SAMEA4412673_01771</name>
</gene>
<reference evidence="2 3" key="1">
    <citation type="submission" date="2017-06" db="EMBL/GenBank/DDBJ databases">
        <authorList>
            <consortium name="Pathogen Informatics"/>
        </authorList>
    </citation>
    <scope>NUCLEOTIDE SEQUENCE [LARGE SCALE GENOMIC DNA]</scope>
    <source>
        <strain evidence="2 3">NCTC12149</strain>
    </source>
</reference>
<dbReference type="KEGG" id="smiz:4412673_01771"/>
<dbReference type="AlphaFoldDB" id="A0AAJ4XB75"/>
<protein>
    <submittedName>
        <fullName evidence="2">Uncharacterized protein</fullName>
    </submittedName>
</protein>
<keyword evidence="1" id="KW-0472">Membrane</keyword>
<feature type="transmembrane region" description="Helical" evidence="1">
    <location>
        <begin position="14"/>
        <end position="33"/>
    </location>
</feature>
<sequence length="66" mass="7301">MTICLQEDSAANKIGVIVFLICNIGVFFSDLALTSFETHSVNSECVSNKTQVDNVNFESILLLKFE</sequence>
<name>A0AAJ4XB75_9SPHI</name>
<keyword evidence="1" id="KW-0812">Transmembrane</keyword>